<dbReference type="HOGENOM" id="CLU_3063860_0_0_4"/>
<name>G4CIP2_9NEIS</name>
<gene>
    <name evidence="1" type="ORF">HMPREF9371_1481</name>
</gene>
<evidence type="ECO:0000313" key="2">
    <source>
        <dbReference type="Proteomes" id="UP000003019"/>
    </source>
</evidence>
<dbReference type="AlphaFoldDB" id="G4CIP2"/>
<accession>G4CIP2</accession>
<evidence type="ECO:0000313" key="1">
    <source>
        <dbReference type="EMBL" id="EGY52289.1"/>
    </source>
</evidence>
<proteinExistence type="predicted"/>
<protein>
    <submittedName>
        <fullName evidence="1">Uncharacterized protein</fullName>
    </submittedName>
</protein>
<organism evidence="1 2">
    <name type="scientific">Neisseria shayeganii 871</name>
    <dbReference type="NCBI Taxonomy" id="1032488"/>
    <lineage>
        <taxon>Bacteria</taxon>
        <taxon>Pseudomonadati</taxon>
        <taxon>Pseudomonadota</taxon>
        <taxon>Betaproteobacteria</taxon>
        <taxon>Neisseriales</taxon>
        <taxon>Neisseriaceae</taxon>
        <taxon>Neisseria</taxon>
    </lineage>
</organism>
<dbReference type="STRING" id="1032488.HMPREF9371_1481"/>
<comment type="caution">
    <text evidence="1">The sequence shown here is derived from an EMBL/GenBank/DDBJ whole genome shotgun (WGS) entry which is preliminary data.</text>
</comment>
<reference evidence="1 2" key="1">
    <citation type="submission" date="2011-05" db="EMBL/GenBank/DDBJ databases">
        <authorList>
            <person name="Muzny D."/>
            <person name="Qin X."/>
            <person name="Deng J."/>
            <person name="Jiang H."/>
            <person name="Liu Y."/>
            <person name="Qu J."/>
            <person name="Song X.-Z."/>
            <person name="Zhang L."/>
            <person name="Thornton R."/>
            <person name="Coyle M."/>
            <person name="Francisco L."/>
            <person name="Jackson L."/>
            <person name="Javaid M."/>
            <person name="Korchina V."/>
            <person name="Kovar C."/>
            <person name="Mata R."/>
            <person name="Mathew T."/>
            <person name="Ngo R."/>
            <person name="Nguyen L."/>
            <person name="Nguyen N."/>
            <person name="Okwuonu G."/>
            <person name="Ongeri F."/>
            <person name="Pham C."/>
            <person name="Simmons D."/>
            <person name="Wilczek-Boney K."/>
            <person name="Hale W."/>
            <person name="Jakkamsetti A."/>
            <person name="Pham P."/>
            <person name="Ruth R."/>
            <person name="San Lucas F."/>
            <person name="Warren J."/>
            <person name="Zhang J."/>
            <person name="Zhao Z."/>
            <person name="Zhou C."/>
            <person name="Zhu D."/>
            <person name="Lee S."/>
            <person name="Bess C."/>
            <person name="Blankenburg K."/>
            <person name="Forbes L."/>
            <person name="Fu Q."/>
            <person name="Gubbala S."/>
            <person name="Hirani K."/>
            <person name="Jayaseelan J.C."/>
            <person name="Lara F."/>
            <person name="Munidasa M."/>
            <person name="Palculict T."/>
            <person name="Patil S."/>
            <person name="Pu L.-L."/>
            <person name="Saada N."/>
            <person name="Tang L."/>
            <person name="Weissenberger G."/>
            <person name="Zhu Y."/>
            <person name="Hemphill L."/>
            <person name="Shang Y."/>
            <person name="Youmans B."/>
            <person name="Ayvaz T."/>
            <person name="Ross M."/>
            <person name="Santibanez J."/>
            <person name="Aqrawi P."/>
            <person name="Gross S."/>
            <person name="Joshi V."/>
            <person name="Fowler G."/>
            <person name="Nazareth L."/>
            <person name="Reid J."/>
            <person name="Worley K."/>
            <person name="Petrosino J."/>
            <person name="Highlander S."/>
            <person name="Gibbs R."/>
        </authorList>
    </citation>
    <scope>NUCLEOTIDE SEQUENCE [LARGE SCALE GENOMIC DNA]</scope>
    <source>
        <strain evidence="1 2">871</strain>
    </source>
</reference>
<keyword evidence="2" id="KW-1185">Reference proteome</keyword>
<sequence>MQAADGHFAGLLERTRRRLLICKYISNMEAEKYGDKYLSLILKKNIILSSCCN</sequence>
<dbReference type="Proteomes" id="UP000003019">
    <property type="component" value="Unassembled WGS sequence"/>
</dbReference>
<dbReference type="EMBL" id="AGAY01000054">
    <property type="protein sequence ID" value="EGY52289.1"/>
    <property type="molecule type" value="Genomic_DNA"/>
</dbReference>